<name>A0A4C1VKN3_EUMVA</name>
<keyword evidence="2" id="KW-1185">Reference proteome</keyword>
<evidence type="ECO:0000313" key="2">
    <source>
        <dbReference type="Proteomes" id="UP000299102"/>
    </source>
</evidence>
<evidence type="ECO:0000313" key="1">
    <source>
        <dbReference type="EMBL" id="GBP38962.1"/>
    </source>
</evidence>
<dbReference type="EMBL" id="BGZK01000357">
    <property type="protein sequence ID" value="GBP38962.1"/>
    <property type="molecule type" value="Genomic_DNA"/>
</dbReference>
<accession>A0A4C1VKN3</accession>
<protein>
    <submittedName>
        <fullName evidence="1">Uncharacterized protein</fullName>
    </submittedName>
</protein>
<dbReference type="AlphaFoldDB" id="A0A4C1VKN3"/>
<sequence length="129" mass="14452">MDTNNPKGVNDASWEGIGYLMKRGWIDGRGRRRFGHRNSNSLDEKTLAEAPSSQQLCQEIIIIKVAIPEKNRSKRERVIPRDTSVGDARTMDPTIIRGLRASLAVNCGASTRVDMLWTTARGQRPDAQF</sequence>
<organism evidence="1 2">
    <name type="scientific">Eumeta variegata</name>
    <name type="common">Bagworm moth</name>
    <name type="synonym">Eumeta japonica</name>
    <dbReference type="NCBI Taxonomy" id="151549"/>
    <lineage>
        <taxon>Eukaryota</taxon>
        <taxon>Metazoa</taxon>
        <taxon>Ecdysozoa</taxon>
        <taxon>Arthropoda</taxon>
        <taxon>Hexapoda</taxon>
        <taxon>Insecta</taxon>
        <taxon>Pterygota</taxon>
        <taxon>Neoptera</taxon>
        <taxon>Endopterygota</taxon>
        <taxon>Lepidoptera</taxon>
        <taxon>Glossata</taxon>
        <taxon>Ditrysia</taxon>
        <taxon>Tineoidea</taxon>
        <taxon>Psychidae</taxon>
        <taxon>Oiketicinae</taxon>
        <taxon>Eumeta</taxon>
    </lineage>
</organism>
<reference evidence="1 2" key="1">
    <citation type="journal article" date="2019" name="Commun. Biol.">
        <title>The bagworm genome reveals a unique fibroin gene that provides high tensile strength.</title>
        <authorList>
            <person name="Kono N."/>
            <person name="Nakamura H."/>
            <person name="Ohtoshi R."/>
            <person name="Tomita M."/>
            <person name="Numata K."/>
            <person name="Arakawa K."/>
        </authorList>
    </citation>
    <scope>NUCLEOTIDE SEQUENCE [LARGE SCALE GENOMIC DNA]</scope>
</reference>
<dbReference type="Proteomes" id="UP000299102">
    <property type="component" value="Unassembled WGS sequence"/>
</dbReference>
<gene>
    <name evidence="1" type="ORF">EVAR_95581_1</name>
</gene>
<proteinExistence type="predicted"/>
<comment type="caution">
    <text evidence="1">The sequence shown here is derived from an EMBL/GenBank/DDBJ whole genome shotgun (WGS) entry which is preliminary data.</text>
</comment>